<gene>
    <name evidence="4" type="ORF">P7228_08970</name>
</gene>
<evidence type="ECO:0000259" key="3">
    <source>
        <dbReference type="Pfam" id="PF13505"/>
    </source>
</evidence>
<sequence length="199" mass="21036">MKSNLLATTLVVALMSVATPAMAQDDNAFDGAWVGATGGYDGFDAGADTDAEDGFVYGIALGYDFDLGGVLVGAEIEATDSSVKATAADILEDGDELSLSVGRDLYAGVRIGVPLSDTVLAYAKAGYTNQRFSASYTFDDETMSVSENMDGYRLGAGVELDLGAPFGRIEYRYSGYGRFSDADLETSRHQLMLTAGMRF</sequence>
<dbReference type="SUPFAM" id="SSF56925">
    <property type="entry name" value="OMPA-like"/>
    <property type="match status" value="1"/>
</dbReference>
<dbReference type="InterPro" id="IPR011250">
    <property type="entry name" value="OMP/PagP_B-barrel"/>
</dbReference>
<dbReference type="Proteomes" id="UP001215827">
    <property type="component" value="Chromosome"/>
</dbReference>
<evidence type="ECO:0000313" key="5">
    <source>
        <dbReference type="Proteomes" id="UP001215827"/>
    </source>
</evidence>
<name>A0ABY8FMA5_9SPHN</name>
<dbReference type="Gene3D" id="2.40.160.20">
    <property type="match status" value="1"/>
</dbReference>
<keyword evidence="1 2" id="KW-0732">Signal</keyword>
<feature type="domain" description="Outer membrane protein beta-barrel" evidence="3">
    <location>
        <begin position="11"/>
        <end position="199"/>
    </location>
</feature>
<evidence type="ECO:0000313" key="4">
    <source>
        <dbReference type="EMBL" id="WFL76133.1"/>
    </source>
</evidence>
<dbReference type="EMBL" id="CP121106">
    <property type="protein sequence ID" value="WFL76133.1"/>
    <property type="molecule type" value="Genomic_DNA"/>
</dbReference>
<feature type="signal peptide" evidence="2">
    <location>
        <begin position="1"/>
        <end position="23"/>
    </location>
</feature>
<feature type="chain" id="PRO_5045229720" evidence="2">
    <location>
        <begin position="24"/>
        <end position="199"/>
    </location>
</feature>
<proteinExistence type="predicted"/>
<accession>A0ABY8FMA5</accession>
<dbReference type="InterPro" id="IPR027385">
    <property type="entry name" value="Beta-barrel_OMP"/>
</dbReference>
<reference evidence="4 5" key="1">
    <citation type="submission" date="2023-03" db="EMBL/GenBank/DDBJ databases">
        <title>Altererythrobacter sp. CAU 1644 isolated from sand.</title>
        <authorList>
            <person name="Kim W."/>
        </authorList>
    </citation>
    <scope>NUCLEOTIDE SEQUENCE [LARGE SCALE GENOMIC DNA]</scope>
    <source>
        <strain evidence="4 5">CAU 1644</strain>
    </source>
</reference>
<evidence type="ECO:0000256" key="1">
    <source>
        <dbReference type="ARBA" id="ARBA00022729"/>
    </source>
</evidence>
<dbReference type="Pfam" id="PF13505">
    <property type="entry name" value="OMP_b-brl"/>
    <property type="match status" value="1"/>
</dbReference>
<dbReference type="RefSeq" id="WP_278014899.1">
    <property type="nucleotide sequence ID" value="NZ_CP121106.1"/>
</dbReference>
<evidence type="ECO:0000256" key="2">
    <source>
        <dbReference type="SAM" id="SignalP"/>
    </source>
</evidence>
<keyword evidence="5" id="KW-1185">Reference proteome</keyword>
<protein>
    <submittedName>
        <fullName evidence="4">Outer membrane beta-barrel protein</fullName>
    </submittedName>
</protein>
<organism evidence="4 5">
    <name type="scientific">Altererythrobacter arenosus</name>
    <dbReference type="NCBI Taxonomy" id="3032592"/>
    <lineage>
        <taxon>Bacteria</taxon>
        <taxon>Pseudomonadati</taxon>
        <taxon>Pseudomonadota</taxon>
        <taxon>Alphaproteobacteria</taxon>
        <taxon>Sphingomonadales</taxon>
        <taxon>Erythrobacteraceae</taxon>
        <taxon>Altererythrobacter</taxon>
    </lineage>
</organism>